<sequence length="202" mass="22351">MPDFTAITPDGLLDLITERAGRLPGFAVIAVDGADAADPVAVARGVAERLRAQGRPAEVISLHDFVRPASVRLEYDRDSEFTYRTGWFDYAALNREVLKPLRDSGRYLPALWDESADRSARARIRDAADGTVLFIAGPMLLGRGLDFDLTVALRMSAGALRRRTDAARLFTAEGVLEYQREQVEEPDMLVAWDHPDRPAVRG</sequence>
<gene>
    <name evidence="1" type="ORF">GPX89_10860</name>
</gene>
<proteinExistence type="predicted"/>
<evidence type="ECO:0000313" key="2">
    <source>
        <dbReference type="Proteomes" id="UP000466794"/>
    </source>
</evidence>
<evidence type="ECO:0008006" key="3">
    <source>
        <dbReference type="Google" id="ProtNLM"/>
    </source>
</evidence>
<dbReference type="Gene3D" id="3.40.50.300">
    <property type="entry name" value="P-loop containing nucleotide triphosphate hydrolases"/>
    <property type="match status" value="1"/>
</dbReference>
<reference evidence="1 2" key="1">
    <citation type="submission" date="2019-12" db="EMBL/GenBank/DDBJ databases">
        <title>Nocardia sp. nov. ET3-3 isolated from soil.</title>
        <authorList>
            <person name="Kanchanasin P."/>
            <person name="Tanasupawat S."/>
            <person name="Yuki M."/>
            <person name="Kudo T."/>
        </authorList>
    </citation>
    <scope>NUCLEOTIDE SEQUENCE [LARGE SCALE GENOMIC DNA]</scope>
    <source>
        <strain evidence="1 2">ET3-3</strain>
    </source>
</reference>
<dbReference type="EMBL" id="WRPP01000002">
    <property type="protein sequence ID" value="MVU77740.1"/>
    <property type="molecule type" value="Genomic_DNA"/>
</dbReference>
<accession>A0A7K1UTS7</accession>
<protein>
    <recommendedName>
        <fullName evidence="3">Uridine kinase</fullName>
    </recommendedName>
</protein>
<dbReference type="RefSeq" id="WP_328601702.1">
    <property type="nucleotide sequence ID" value="NZ_WRPP01000002.1"/>
</dbReference>
<comment type="caution">
    <text evidence="1">The sequence shown here is derived from an EMBL/GenBank/DDBJ whole genome shotgun (WGS) entry which is preliminary data.</text>
</comment>
<name>A0A7K1UTS7_9NOCA</name>
<dbReference type="AlphaFoldDB" id="A0A7K1UTS7"/>
<keyword evidence="2" id="KW-1185">Reference proteome</keyword>
<dbReference type="SUPFAM" id="SSF52540">
    <property type="entry name" value="P-loop containing nucleoside triphosphate hydrolases"/>
    <property type="match status" value="1"/>
</dbReference>
<dbReference type="InterPro" id="IPR027417">
    <property type="entry name" value="P-loop_NTPase"/>
</dbReference>
<dbReference type="Proteomes" id="UP000466794">
    <property type="component" value="Unassembled WGS sequence"/>
</dbReference>
<organism evidence="1 2">
    <name type="scientific">Nocardia terrae</name>
    <dbReference type="NCBI Taxonomy" id="2675851"/>
    <lineage>
        <taxon>Bacteria</taxon>
        <taxon>Bacillati</taxon>
        <taxon>Actinomycetota</taxon>
        <taxon>Actinomycetes</taxon>
        <taxon>Mycobacteriales</taxon>
        <taxon>Nocardiaceae</taxon>
        <taxon>Nocardia</taxon>
    </lineage>
</organism>
<evidence type="ECO:0000313" key="1">
    <source>
        <dbReference type="EMBL" id="MVU77740.1"/>
    </source>
</evidence>